<organism evidence="5 6">
    <name type="scientific">Desulfovibrio ferrophilus</name>
    <dbReference type="NCBI Taxonomy" id="241368"/>
    <lineage>
        <taxon>Bacteria</taxon>
        <taxon>Pseudomonadati</taxon>
        <taxon>Thermodesulfobacteriota</taxon>
        <taxon>Desulfovibrionia</taxon>
        <taxon>Desulfovibrionales</taxon>
        <taxon>Desulfovibrionaceae</taxon>
        <taxon>Desulfovibrio</taxon>
    </lineage>
</organism>
<evidence type="ECO:0000259" key="4">
    <source>
        <dbReference type="PROSITE" id="PS50932"/>
    </source>
</evidence>
<dbReference type="GO" id="GO:0000976">
    <property type="term" value="F:transcription cis-regulatory region binding"/>
    <property type="evidence" value="ECO:0007669"/>
    <property type="project" value="TreeGrafter"/>
</dbReference>
<dbReference type="InterPro" id="IPR010982">
    <property type="entry name" value="Lambda_DNA-bd_dom_sf"/>
</dbReference>
<dbReference type="PANTHER" id="PTHR30146:SF109">
    <property type="entry name" value="HTH-TYPE TRANSCRIPTIONAL REGULATOR GALS"/>
    <property type="match status" value="1"/>
</dbReference>
<dbReference type="SUPFAM" id="SSF53822">
    <property type="entry name" value="Periplasmic binding protein-like I"/>
    <property type="match status" value="1"/>
</dbReference>
<dbReference type="SUPFAM" id="SSF47413">
    <property type="entry name" value="lambda repressor-like DNA-binding domains"/>
    <property type="match status" value="1"/>
</dbReference>
<dbReference type="AlphaFoldDB" id="A0A2Z6AXZ9"/>
<dbReference type="PANTHER" id="PTHR30146">
    <property type="entry name" value="LACI-RELATED TRANSCRIPTIONAL REPRESSOR"/>
    <property type="match status" value="1"/>
</dbReference>
<dbReference type="CDD" id="cd01392">
    <property type="entry name" value="HTH_LacI"/>
    <property type="match status" value="1"/>
</dbReference>
<keyword evidence="1" id="KW-0805">Transcription regulation</keyword>
<keyword evidence="2" id="KW-0238">DNA-binding</keyword>
<gene>
    <name evidence="5" type="ORF">DFE_1347</name>
</gene>
<dbReference type="Proteomes" id="UP000269883">
    <property type="component" value="Chromosome"/>
</dbReference>
<sequence>MAGVSVASVSRFINSPDKVRAETRERIRLAMQECNYRYNYVAKVFATQRTQTIGLVIPTITNTVFADSTRGLQDEATRRGYQVLMVNADYDPDAEGELVRHLLERQVDGLVITASDPHGAIAGELATAGIPAVFLYSTLSEGPVSSVGIDNERGGFDATAHLADLGHERIAMLAGSFTSSDRSRHRYDGYRRCLSERGLEFEPGLVVEIPYGLEHCREGVARLMEAAQPPTAIFASNDLMAIGVMGELRAFGLSVPRDVSVVGFDDVLMSSYVAPRLTTIRQPVYEMGRRAAQMVLDALDRGGQSVPRHLILDHELVVRESTASLRRA</sequence>
<dbReference type="SMART" id="SM00354">
    <property type="entry name" value="HTH_LACI"/>
    <property type="match status" value="1"/>
</dbReference>
<dbReference type="KEGG" id="dfl:DFE_1347"/>
<keyword evidence="6" id="KW-1185">Reference proteome</keyword>
<feature type="domain" description="HTH lacI-type" evidence="4">
    <location>
        <begin position="1"/>
        <end position="47"/>
    </location>
</feature>
<dbReference type="Gene3D" id="1.10.260.40">
    <property type="entry name" value="lambda repressor-like DNA-binding domains"/>
    <property type="match status" value="1"/>
</dbReference>
<keyword evidence="3" id="KW-0804">Transcription</keyword>
<dbReference type="Pfam" id="PF13377">
    <property type="entry name" value="Peripla_BP_3"/>
    <property type="match status" value="1"/>
</dbReference>
<proteinExistence type="predicted"/>
<evidence type="ECO:0000313" key="5">
    <source>
        <dbReference type="EMBL" id="BBD08073.1"/>
    </source>
</evidence>
<dbReference type="EMBL" id="AP017378">
    <property type="protein sequence ID" value="BBD08073.1"/>
    <property type="molecule type" value="Genomic_DNA"/>
</dbReference>
<dbReference type="Pfam" id="PF00356">
    <property type="entry name" value="LacI"/>
    <property type="match status" value="1"/>
</dbReference>
<dbReference type="InterPro" id="IPR028082">
    <property type="entry name" value="Peripla_BP_I"/>
</dbReference>
<dbReference type="Gene3D" id="3.40.50.2300">
    <property type="match status" value="2"/>
</dbReference>
<evidence type="ECO:0000313" key="6">
    <source>
        <dbReference type="Proteomes" id="UP000269883"/>
    </source>
</evidence>
<dbReference type="InterPro" id="IPR000843">
    <property type="entry name" value="HTH_LacI"/>
</dbReference>
<evidence type="ECO:0000256" key="1">
    <source>
        <dbReference type="ARBA" id="ARBA00023015"/>
    </source>
</evidence>
<name>A0A2Z6AXZ9_9BACT</name>
<dbReference type="GO" id="GO:0003700">
    <property type="term" value="F:DNA-binding transcription factor activity"/>
    <property type="evidence" value="ECO:0007669"/>
    <property type="project" value="TreeGrafter"/>
</dbReference>
<dbReference type="InterPro" id="IPR046335">
    <property type="entry name" value="LacI/GalR-like_sensor"/>
</dbReference>
<reference evidence="5 6" key="1">
    <citation type="journal article" date="2018" name="Sci. Adv.">
        <title>Multi-heme cytochromes provide a pathway for survival in energy-limited environments.</title>
        <authorList>
            <person name="Deng X."/>
            <person name="Dohmae N."/>
            <person name="Nealson K.H."/>
            <person name="Hashimoto K."/>
            <person name="Okamoto A."/>
        </authorList>
    </citation>
    <scope>NUCLEOTIDE SEQUENCE [LARGE SCALE GENOMIC DNA]</scope>
    <source>
        <strain evidence="5 6">IS5</strain>
    </source>
</reference>
<accession>A0A2Z6AXZ9</accession>
<dbReference type="PROSITE" id="PS50932">
    <property type="entry name" value="HTH_LACI_2"/>
    <property type="match status" value="1"/>
</dbReference>
<dbReference type="CDD" id="cd06267">
    <property type="entry name" value="PBP1_LacI_sugar_binding-like"/>
    <property type="match status" value="1"/>
</dbReference>
<evidence type="ECO:0000256" key="2">
    <source>
        <dbReference type="ARBA" id="ARBA00023125"/>
    </source>
</evidence>
<evidence type="ECO:0000256" key="3">
    <source>
        <dbReference type="ARBA" id="ARBA00023163"/>
    </source>
</evidence>
<protein>
    <submittedName>
        <fullName evidence="5">Transcriptional regulator, LacI family</fullName>
    </submittedName>
</protein>